<comment type="caution">
    <text evidence="5">The sequence shown here is derived from an EMBL/GenBank/DDBJ whole genome shotgun (WGS) entry which is preliminary data.</text>
</comment>
<evidence type="ECO:0000313" key="6">
    <source>
        <dbReference type="Proteomes" id="UP001220324"/>
    </source>
</evidence>
<protein>
    <recommendedName>
        <fullName evidence="2">COP9 signalosome complex subunit 6</fullName>
    </recommendedName>
</protein>
<dbReference type="InterPro" id="IPR024969">
    <property type="entry name" value="EIF3F/CSN6-like_C"/>
</dbReference>
<organism evidence="5 6">
    <name type="scientific">Penicillium frequentans</name>
    <dbReference type="NCBI Taxonomy" id="3151616"/>
    <lineage>
        <taxon>Eukaryota</taxon>
        <taxon>Fungi</taxon>
        <taxon>Dikarya</taxon>
        <taxon>Ascomycota</taxon>
        <taxon>Pezizomycotina</taxon>
        <taxon>Eurotiomycetes</taxon>
        <taxon>Eurotiomycetidae</taxon>
        <taxon>Eurotiales</taxon>
        <taxon>Aspergillaceae</taxon>
        <taxon>Penicillium</taxon>
    </lineage>
</organism>
<keyword evidence="2" id="KW-0736">Signalosome</keyword>
<dbReference type="InterPro" id="IPR000555">
    <property type="entry name" value="JAMM/MPN+_dom"/>
</dbReference>
<proteinExistence type="inferred from homology"/>
<evidence type="ECO:0000256" key="2">
    <source>
        <dbReference type="RuleBase" id="RU367006"/>
    </source>
</evidence>
<dbReference type="Gene3D" id="3.40.140.10">
    <property type="entry name" value="Cytidine Deaminase, domain 2"/>
    <property type="match status" value="1"/>
</dbReference>
<dbReference type="PANTHER" id="PTHR10540">
    <property type="entry name" value="EUKARYOTIC TRANSLATION INITIATION FACTOR 3 SUBUNIT F-RELATED"/>
    <property type="match status" value="1"/>
</dbReference>
<keyword evidence="2" id="KW-0963">Cytoplasm</keyword>
<gene>
    <name evidence="5" type="ORF">N7494_001978</name>
</gene>
<sequence length="401" mass="43959">MDTPSLVSQKLSDSGRYVQLHPLVLLTISDHLTRHTARQQKGPVLGALLGQQNGQEITLEHAFECFTTTGSDGEIRLPDSWFEQRLQQFKDVHKDPPLELVGWWSTAPSSGPEASHLPLHRQLLEKYNESAVFLAFHPSQLQASEAHNSKLPLTIYESVLEDEGANDASKDMEIDGQEAVSLRFRELRYSVETGEAEMIGVNTIVQSSGTAAAAETHPAPAANDTKLQSTKSSTEKSKMDEEPIATKLTQEEEEMIASLNTRLNAVRILESRIGLIKSYVSSVSPDSVAANSSQPTAWSHPILRDVNSLISHLAILSPSDQSTFAKDVVSQKNDVLLASLLGQVGDTVKCMRELGRKSAIVQLGRQTNNARKGANPMAARFEEELYAGKFNPEDDMAGLYT</sequence>
<dbReference type="PANTHER" id="PTHR10540:SF8">
    <property type="entry name" value="COP9 SIGNALOSOME COMPLEX SUBUNIT 6"/>
    <property type="match status" value="1"/>
</dbReference>
<name>A0AAD6D303_9EURO</name>
<comment type="function">
    <text evidence="2">Component of the COP9 signalosome complex (CSN), a complex involved in various cellular and developmental processes.</text>
</comment>
<feature type="region of interest" description="Disordered" evidence="3">
    <location>
        <begin position="211"/>
        <end position="243"/>
    </location>
</feature>
<evidence type="ECO:0000256" key="1">
    <source>
        <dbReference type="ARBA" id="ARBA00010893"/>
    </source>
</evidence>
<accession>A0AAD6D303</accession>
<reference evidence="5 6" key="1">
    <citation type="journal article" date="2023" name="IMA Fungus">
        <title>Comparative genomic study of the Penicillium genus elucidates a diverse pangenome and 15 lateral gene transfer events.</title>
        <authorList>
            <person name="Petersen C."/>
            <person name="Sorensen T."/>
            <person name="Nielsen M.R."/>
            <person name="Sondergaard T.E."/>
            <person name="Sorensen J.L."/>
            <person name="Fitzpatrick D.A."/>
            <person name="Frisvad J.C."/>
            <person name="Nielsen K.L."/>
        </authorList>
    </citation>
    <scope>NUCLEOTIDE SEQUENCE [LARGE SCALE GENOMIC DNA]</scope>
    <source>
        <strain evidence="5 6">IBT 35679</strain>
    </source>
</reference>
<dbReference type="GO" id="GO:0005737">
    <property type="term" value="C:cytoplasm"/>
    <property type="evidence" value="ECO:0007669"/>
    <property type="project" value="UniProtKB-SubCell"/>
</dbReference>
<evidence type="ECO:0000256" key="3">
    <source>
        <dbReference type="SAM" id="MobiDB-lite"/>
    </source>
</evidence>
<dbReference type="GO" id="GO:0000338">
    <property type="term" value="P:protein deneddylation"/>
    <property type="evidence" value="ECO:0007669"/>
    <property type="project" value="InterPro"/>
</dbReference>
<dbReference type="Proteomes" id="UP001220324">
    <property type="component" value="Unassembled WGS sequence"/>
</dbReference>
<feature type="domain" description="MPN" evidence="4">
    <location>
        <begin position="18"/>
        <end position="162"/>
    </location>
</feature>
<keyword evidence="6" id="KW-1185">Reference proteome</keyword>
<evidence type="ECO:0000313" key="5">
    <source>
        <dbReference type="EMBL" id="KAJ5552600.1"/>
    </source>
</evidence>
<dbReference type="EMBL" id="JAQIZZ010000002">
    <property type="protein sequence ID" value="KAJ5552600.1"/>
    <property type="molecule type" value="Genomic_DNA"/>
</dbReference>
<dbReference type="GO" id="GO:0008237">
    <property type="term" value="F:metallopeptidase activity"/>
    <property type="evidence" value="ECO:0007669"/>
    <property type="project" value="InterPro"/>
</dbReference>
<keyword evidence="2" id="KW-0539">Nucleus</keyword>
<dbReference type="AlphaFoldDB" id="A0AAD6D303"/>
<dbReference type="PROSITE" id="PS50249">
    <property type="entry name" value="MPN"/>
    <property type="match status" value="1"/>
</dbReference>
<comment type="subcellular location">
    <subcellularLocation>
        <location evidence="2">Cytoplasm</location>
    </subcellularLocation>
    <subcellularLocation>
        <location evidence="2">Nucleus</location>
    </subcellularLocation>
</comment>
<dbReference type="CDD" id="cd08063">
    <property type="entry name" value="MPN_CSN6"/>
    <property type="match status" value="1"/>
</dbReference>
<comment type="similarity">
    <text evidence="1 2">Belongs to the peptidase M67A family. CSN6 subfamily.</text>
</comment>
<dbReference type="GO" id="GO:0008180">
    <property type="term" value="C:COP9 signalosome"/>
    <property type="evidence" value="ECO:0007669"/>
    <property type="project" value="UniProtKB-UniRule"/>
</dbReference>
<dbReference type="Pfam" id="PF13012">
    <property type="entry name" value="MitMem_reg"/>
    <property type="match status" value="1"/>
</dbReference>
<dbReference type="InterPro" id="IPR037518">
    <property type="entry name" value="MPN"/>
</dbReference>
<dbReference type="Pfam" id="PF01398">
    <property type="entry name" value="JAB"/>
    <property type="match status" value="1"/>
</dbReference>
<dbReference type="InterPro" id="IPR033859">
    <property type="entry name" value="MPN_CSN6"/>
</dbReference>
<evidence type="ECO:0000259" key="4">
    <source>
        <dbReference type="PROSITE" id="PS50249"/>
    </source>
</evidence>
<feature type="compositionally biased region" description="Low complexity" evidence="3">
    <location>
        <begin position="211"/>
        <end position="222"/>
    </location>
</feature>